<sequence length="89" mass="8935">MSILAWVIVGIIAGWLAKMVIPGEGPGGVLGDLVIGVVGAIAGGWIFNAFGHPGATGVNIGSIVVAFVGAVVVLWLMRQITGTRGARLA</sequence>
<dbReference type="PANTHER" id="PTHR33884">
    <property type="entry name" value="UPF0410 PROTEIN YMGE"/>
    <property type="match status" value="1"/>
</dbReference>
<reference evidence="8 9" key="1">
    <citation type="journal article" date="2019" name="Nat. Microbiol.">
        <title>Mediterranean grassland soil C-N compound turnover is dependent on rainfall and depth, and is mediated by genomically divergent microorganisms.</title>
        <authorList>
            <person name="Diamond S."/>
            <person name="Andeer P.F."/>
            <person name="Li Z."/>
            <person name="Crits-Christoph A."/>
            <person name="Burstein D."/>
            <person name="Anantharaman K."/>
            <person name="Lane K.R."/>
            <person name="Thomas B.C."/>
            <person name="Pan C."/>
            <person name="Northen T.R."/>
            <person name="Banfield J.F."/>
        </authorList>
    </citation>
    <scope>NUCLEOTIDE SEQUENCE [LARGE SCALE GENOMIC DNA]</scope>
    <source>
        <strain evidence="8">NP_3</strain>
    </source>
</reference>
<dbReference type="AlphaFoldDB" id="A0A537JZ16"/>
<comment type="caution">
    <text evidence="8">The sequence shown here is derived from an EMBL/GenBank/DDBJ whole genome shotgun (WGS) entry which is preliminary data.</text>
</comment>
<evidence type="ECO:0000256" key="5">
    <source>
        <dbReference type="ARBA" id="ARBA00022989"/>
    </source>
</evidence>
<evidence type="ECO:0000256" key="1">
    <source>
        <dbReference type="ARBA" id="ARBA00004651"/>
    </source>
</evidence>
<dbReference type="Pfam" id="PF04226">
    <property type="entry name" value="Transgly_assoc"/>
    <property type="match status" value="1"/>
</dbReference>
<accession>A0A537JZ16</accession>
<dbReference type="PANTHER" id="PTHR33884:SF3">
    <property type="entry name" value="UPF0410 PROTEIN YMGE"/>
    <property type="match status" value="1"/>
</dbReference>
<keyword evidence="3" id="KW-1003">Cell membrane</keyword>
<evidence type="ECO:0000256" key="2">
    <source>
        <dbReference type="ARBA" id="ARBA00011006"/>
    </source>
</evidence>
<protein>
    <submittedName>
        <fullName evidence="8">GlsB/YeaQ/YmgE family stress response membrane protein</fullName>
    </submittedName>
</protein>
<comment type="subcellular location">
    <subcellularLocation>
        <location evidence="1">Cell membrane</location>
        <topology evidence="1">Multi-pass membrane protein</topology>
    </subcellularLocation>
</comment>
<dbReference type="InterPro" id="IPR007341">
    <property type="entry name" value="Transgly_assoc"/>
</dbReference>
<dbReference type="GO" id="GO:0005886">
    <property type="term" value="C:plasma membrane"/>
    <property type="evidence" value="ECO:0007669"/>
    <property type="project" value="UniProtKB-SubCell"/>
</dbReference>
<proteinExistence type="inferred from homology"/>
<evidence type="ECO:0000313" key="9">
    <source>
        <dbReference type="Proteomes" id="UP000318509"/>
    </source>
</evidence>
<feature type="transmembrane region" description="Helical" evidence="7">
    <location>
        <begin position="33"/>
        <end position="51"/>
    </location>
</feature>
<dbReference type="Proteomes" id="UP000318509">
    <property type="component" value="Unassembled WGS sequence"/>
</dbReference>
<feature type="transmembrane region" description="Helical" evidence="7">
    <location>
        <begin position="57"/>
        <end position="77"/>
    </location>
</feature>
<evidence type="ECO:0000256" key="4">
    <source>
        <dbReference type="ARBA" id="ARBA00022692"/>
    </source>
</evidence>
<keyword evidence="5 7" id="KW-1133">Transmembrane helix</keyword>
<evidence type="ECO:0000313" key="8">
    <source>
        <dbReference type="EMBL" id="TMI88783.1"/>
    </source>
</evidence>
<gene>
    <name evidence="8" type="ORF">E6H00_11570</name>
</gene>
<name>A0A537JZ16_9BACT</name>
<comment type="similarity">
    <text evidence="2">Belongs to the UPF0410 family.</text>
</comment>
<organism evidence="8 9">
    <name type="scientific">Candidatus Segetimicrobium genomatis</name>
    <dbReference type="NCBI Taxonomy" id="2569760"/>
    <lineage>
        <taxon>Bacteria</taxon>
        <taxon>Bacillati</taxon>
        <taxon>Candidatus Sysuimicrobiota</taxon>
        <taxon>Candidatus Sysuimicrobiia</taxon>
        <taxon>Candidatus Sysuimicrobiales</taxon>
        <taxon>Candidatus Segetimicrobiaceae</taxon>
        <taxon>Candidatus Segetimicrobium</taxon>
    </lineage>
</organism>
<keyword evidence="6 7" id="KW-0472">Membrane</keyword>
<dbReference type="EMBL" id="VBAK01000135">
    <property type="protein sequence ID" value="TMI88783.1"/>
    <property type="molecule type" value="Genomic_DNA"/>
</dbReference>
<evidence type="ECO:0000256" key="3">
    <source>
        <dbReference type="ARBA" id="ARBA00022475"/>
    </source>
</evidence>
<evidence type="ECO:0000256" key="6">
    <source>
        <dbReference type="ARBA" id="ARBA00023136"/>
    </source>
</evidence>
<keyword evidence="4 7" id="KW-0812">Transmembrane</keyword>
<feature type="transmembrane region" description="Helical" evidence="7">
    <location>
        <begin position="6"/>
        <end position="21"/>
    </location>
</feature>
<evidence type="ECO:0000256" key="7">
    <source>
        <dbReference type="SAM" id="Phobius"/>
    </source>
</evidence>